<sequence>MMAAAGFAAFATFLATLSVPLGVFGGVFMLWLGWRGLTPRPMPAAAEIGARDLLHTTTATFLLTMAKPDHDPHLCGDLCGPRACRRRRRRERRDPGRRCLPRIARLVVPPERRRRPRQDPAARRLFRLDLAPFRAPPRRLRLRRACVGGVRIGRGSDPLGDVTRLLPFLAAKAPFQP</sequence>
<dbReference type="AlphaFoldDB" id="A0A1L3LWK1"/>
<keyword evidence="1" id="KW-0614">Plasmid</keyword>
<accession>A0A1L3LWK1</accession>
<evidence type="ECO:0000313" key="2">
    <source>
        <dbReference type="Proteomes" id="UP000182306"/>
    </source>
</evidence>
<dbReference type="Proteomes" id="UP000182306">
    <property type="component" value="Plasmid C"/>
</dbReference>
<name>A0A1L3LWK1_9HYPH</name>
<evidence type="ECO:0000313" key="1">
    <source>
        <dbReference type="EMBL" id="APG94458.1"/>
    </source>
</evidence>
<organism evidence="1 2">
    <name type="scientific">Sinorhizobium americanum</name>
    <dbReference type="NCBI Taxonomy" id="194963"/>
    <lineage>
        <taxon>Bacteria</taxon>
        <taxon>Pseudomonadati</taxon>
        <taxon>Pseudomonadota</taxon>
        <taxon>Alphaproteobacteria</taxon>
        <taxon>Hyphomicrobiales</taxon>
        <taxon>Rhizobiaceae</taxon>
        <taxon>Sinorhizobium/Ensifer group</taxon>
        <taxon>Sinorhizobium</taxon>
    </lineage>
</organism>
<protein>
    <submittedName>
        <fullName evidence="1">Threonine efflux protein</fullName>
    </submittedName>
</protein>
<keyword evidence="2" id="KW-1185">Reference proteome</keyword>
<geneLocation type="plasmid" evidence="1 2">
    <name>C</name>
</geneLocation>
<dbReference type="KEGG" id="same:SAMCFNEI73_pC0741"/>
<reference evidence="1 2" key="1">
    <citation type="submission" date="2015-10" db="EMBL/GenBank/DDBJ databases">
        <title>Genomic differences between typical nodule nitrogen-fixing rhizobial strains and those coming from bean seeds.</title>
        <authorList>
            <person name="Peralta H."/>
            <person name="Aguilar-Vera A."/>
            <person name="Diaz R."/>
            <person name="Mora Y."/>
            <person name="Martinez-Batallar G."/>
            <person name="Salazar E."/>
            <person name="Vargas-Lagunas C."/>
            <person name="Encarnacion S."/>
            <person name="Girard L."/>
            <person name="Mora J."/>
        </authorList>
    </citation>
    <scope>NUCLEOTIDE SEQUENCE [LARGE SCALE GENOMIC DNA]</scope>
    <source>
        <strain evidence="1 2">CFNEI 73</strain>
        <plasmid evidence="1 2">C</plasmid>
    </source>
</reference>
<gene>
    <name evidence="1" type="ORF">SAMCFNEI73_pC0741</name>
</gene>
<proteinExistence type="predicted"/>
<dbReference type="EMBL" id="CP013110">
    <property type="protein sequence ID" value="APG94458.1"/>
    <property type="molecule type" value="Genomic_DNA"/>
</dbReference>